<dbReference type="InterPro" id="IPR036663">
    <property type="entry name" value="Fumarylacetoacetase_C_sf"/>
</dbReference>
<evidence type="ECO:0000256" key="1">
    <source>
        <dbReference type="ARBA" id="ARBA00010211"/>
    </source>
</evidence>
<protein>
    <submittedName>
        <fullName evidence="4">2-keto-4-pentenoate hydratase</fullName>
    </submittedName>
</protein>
<dbReference type="Gene3D" id="3.90.850.10">
    <property type="entry name" value="Fumarylacetoacetase-like, C-terminal domain"/>
    <property type="match status" value="1"/>
</dbReference>
<dbReference type="AlphaFoldDB" id="A0A109MSC3"/>
<evidence type="ECO:0000259" key="3">
    <source>
        <dbReference type="Pfam" id="PF01557"/>
    </source>
</evidence>
<sequence length="328" mass="35779">MGIQVVRFEKENKASWGVVAGDKILVLNEAYGTLAEFLEKGAEKARGIMKQGTADFVSLKEVNILSPVTKPARIVCQGANYSTHRAEAGLETGRPPFNMIFSKADSSLCGAYTEIVRPAHVKLLDYEIELGLVIGTDITAPAHVTDKNLHRYVAGLVIVDDVSARDIQLPEGQWLKGKSYRTFGPTGPYLYLLDEEEIPLIHDLEVNLWVNDELRQSANTNQLLFKPAETLTELSEIMDLSKGDLIITGTTGGVALNLSAEIMGKVSSLAVPGQEKLDLLVENQKTSAKYLRDGDVIRCTIKSQDGKIDLGEQINTVIPSQVASLLNS</sequence>
<gene>
    <name evidence="4" type="ORF">AS888_01540</name>
</gene>
<dbReference type="GO" id="GO:0003824">
    <property type="term" value="F:catalytic activity"/>
    <property type="evidence" value="ECO:0007669"/>
    <property type="project" value="InterPro"/>
</dbReference>
<name>A0A109MSC3_9BACI</name>
<dbReference type="Pfam" id="PF01557">
    <property type="entry name" value="FAA_hydrolase"/>
    <property type="match status" value="1"/>
</dbReference>
<feature type="domain" description="Fumarylacetoacetase-like C-terminal" evidence="3">
    <location>
        <begin position="74"/>
        <end position="317"/>
    </location>
</feature>
<comment type="similarity">
    <text evidence="1">Belongs to the FAH family.</text>
</comment>
<dbReference type="PANTHER" id="PTHR42796">
    <property type="entry name" value="FUMARYLACETOACETATE HYDROLASE DOMAIN-CONTAINING PROTEIN 2A-RELATED"/>
    <property type="match status" value="1"/>
</dbReference>
<dbReference type="InterPro" id="IPR011234">
    <property type="entry name" value="Fumarylacetoacetase-like_C"/>
</dbReference>
<dbReference type="Proteomes" id="UP000064189">
    <property type="component" value="Unassembled WGS sequence"/>
</dbReference>
<evidence type="ECO:0000313" key="4">
    <source>
        <dbReference type="EMBL" id="KWW11247.1"/>
    </source>
</evidence>
<dbReference type="EMBL" id="LNNH01000055">
    <property type="protein sequence ID" value="KWW11247.1"/>
    <property type="molecule type" value="Genomic_DNA"/>
</dbReference>
<keyword evidence="2" id="KW-0479">Metal-binding</keyword>
<keyword evidence="5" id="KW-1185">Reference proteome</keyword>
<evidence type="ECO:0000313" key="5">
    <source>
        <dbReference type="Proteomes" id="UP000064189"/>
    </source>
</evidence>
<dbReference type="RefSeq" id="WP_061144191.1">
    <property type="nucleotide sequence ID" value="NZ_LNNH01000055.1"/>
</dbReference>
<evidence type="ECO:0000256" key="2">
    <source>
        <dbReference type="ARBA" id="ARBA00022723"/>
    </source>
</evidence>
<dbReference type="GO" id="GO:0044281">
    <property type="term" value="P:small molecule metabolic process"/>
    <property type="evidence" value="ECO:0007669"/>
    <property type="project" value="UniProtKB-ARBA"/>
</dbReference>
<dbReference type="PANTHER" id="PTHR42796:SF4">
    <property type="entry name" value="FUMARYLACETOACETATE HYDROLASE DOMAIN-CONTAINING PROTEIN 2A"/>
    <property type="match status" value="1"/>
</dbReference>
<dbReference type="GO" id="GO:0046872">
    <property type="term" value="F:metal ion binding"/>
    <property type="evidence" value="ECO:0007669"/>
    <property type="project" value="UniProtKB-KW"/>
</dbReference>
<organism evidence="4 5">
    <name type="scientific">Peribacillus simplex</name>
    <dbReference type="NCBI Taxonomy" id="1478"/>
    <lineage>
        <taxon>Bacteria</taxon>
        <taxon>Bacillati</taxon>
        <taxon>Bacillota</taxon>
        <taxon>Bacilli</taxon>
        <taxon>Bacillales</taxon>
        <taxon>Bacillaceae</taxon>
        <taxon>Peribacillus</taxon>
    </lineage>
</organism>
<accession>A0A109MSC3</accession>
<dbReference type="InterPro" id="IPR051121">
    <property type="entry name" value="FAH"/>
</dbReference>
<proteinExistence type="inferred from homology"/>
<comment type="caution">
    <text evidence="4">The sequence shown here is derived from an EMBL/GenBank/DDBJ whole genome shotgun (WGS) entry which is preliminary data.</text>
</comment>
<reference evidence="4 5" key="1">
    <citation type="submission" date="2015-11" db="EMBL/GenBank/DDBJ databases">
        <title>Genome Sequence of Bacillus simplex strain VanAntwerpen2.</title>
        <authorList>
            <person name="Couger M.B."/>
        </authorList>
    </citation>
    <scope>NUCLEOTIDE SEQUENCE [LARGE SCALE GENOMIC DNA]</scope>
    <source>
        <strain evidence="4 5">VanAntwerpen02</strain>
    </source>
</reference>
<dbReference type="SUPFAM" id="SSF56529">
    <property type="entry name" value="FAH"/>
    <property type="match status" value="1"/>
</dbReference>